<reference evidence="6" key="1">
    <citation type="submission" date="2025-08" db="UniProtKB">
        <authorList>
            <consortium name="RefSeq"/>
        </authorList>
    </citation>
    <scope>IDENTIFICATION</scope>
    <source>
        <strain evidence="6">Aabys</strain>
        <tissue evidence="6">Whole body</tissue>
    </source>
</reference>
<keyword evidence="1 2" id="KW-0195">Cyclin</keyword>
<dbReference type="CDD" id="cd20528">
    <property type="entry name" value="CYCLIN_CCNJ-like_rpt1"/>
    <property type="match status" value="1"/>
</dbReference>
<dbReference type="Gene3D" id="1.10.472.10">
    <property type="entry name" value="Cyclin-like"/>
    <property type="match status" value="2"/>
</dbReference>
<dbReference type="SMART" id="SM00385">
    <property type="entry name" value="CYCLIN"/>
    <property type="match status" value="2"/>
</dbReference>
<dbReference type="InterPro" id="IPR039361">
    <property type="entry name" value="Cyclin"/>
</dbReference>
<protein>
    <submittedName>
        <fullName evidence="6">Cyclin-J isoform X1</fullName>
    </submittedName>
</protein>
<dbReference type="InterPro" id="IPR006671">
    <property type="entry name" value="Cyclin_N"/>
</dbReference>
<comment type="similarity">
    <text evidence="2">Belongs to the cyclin family.</text>
</comment>
<dbReference type="STRING" id="7370.A0A1I8M0M7"/>
<keyword evidence="5" id="KW-1185">Reference proteome</keyword>
<dbReference type="VEuPathDB" id="VectorBase:MDOMA2_000120"/>
<feature type="domain" description="Cyclin-like" evidence="3">
    <location>
        <begin position="258"/>
        <end position="330"/>
    </location>
</feature>
<proteinExistence type="inferred from homology"/>
<dbReference type="Pfam" id="PF00134">
    <property type="entry name" value="Cyclin_N"/>
    <property type="match status" value="1"/>
</dbReference>
<dbReference type="OrthoDB" id="285802at2759"/>
<dbReference type="InterPro" id="IPR004367">
    <property type="entry name" value="Cyclin_C-dom"/>
</dbReference>
<gene>
    <name evidence="6" type="primary">LOC101893046</name>
</gene>
<evidence type="ECO:0000256" key="1">
    <source>
        <dbReference type="ARBA" id="ARBA00023127"/>
    </source>
</evidence>
<evidence type="ECO:0000313" key="5">
    <source>
        <dbReference type="Proteomes" id="UP001652621"/>
    </source>
</evidence>
<name>A0A9J7D9T4_MUSDO</name>
<evidence type="ECO:0000313" key="6">
    <source>
        <dbReference type="RefSeq" id="XP_011295484.2"/>
    </source>
</evidence>
<dbReference type="eggNOG" id="KOG0654">
    <property type="taxonomic scope" value="Eukaryota"/>
</dbReference>
<dbReference type="RefSeq" id="XP_011295484.2">
    <property type="nucleotide sequence ID" value="XM_011297182.3"/>
</dbReference>
<evidence type="ECO:0000256" key="2">
    <source>
        <dbReference type="RuleBase" id="RU000383"/>
    </source>
</evidence>
<dbReference type="Proteomes" id="UP001652621">
    <property type="component" value="Unplaced"/>
</dbReference>
<sequence>MFGDANKNGCGPNWTYDPFNVHSEIFPTPNRIEFRSPVIPVIRSYNASYSNFDEGRLQKSHWICDYSDDIFQTLRETELRRHTIYFRSPQIDYRPMLLHLIMDAVEKNKLSRTTLHLAIYFLDCFMDKYTIRPDKLNLTAITCLMIAAKIEEADMDMPKFCDLNKLAEKNYNLQEFRNVERKVLSTFNFNVIRPTAATFAEYFANTFLTLQDFHTFFNHWNNEMVSNRYENHQVQSSENNIIQHTMVCSSCPYRTYEEMLATLSKHFFVLIDVTLNYYKFVNARPSIIASACIAAVRQMNGVFPVWTPYLINLTECTADVISPFVEAILAIYRLQQCNDKLHNTQTPNTPITSVDSFAASILCDSPDSGIVSGNDTKSMKSDTDDDIYNCEGGQVADTDEDEDEPYHCLEYPLLSKRRRLF</sequence>
<feature type="domain" description="Cyclin-like" evidence="3">
    <location>
        <begin position="99"/>
        <end position="185"/>
    </location>
</feature>
<evidence type="ECO:0000259" key="3">
    <source>
        <dbReference type="SMART" id="SM00385"/>
    </source>
</evidence>
<evidence type="ECO:0000259" key="4">
    <source>
        <dbReference type="SMART" id="SM01332"/>
    </source>
</evidence>
<dbReference type="GeneID" id="101893046"/>
<dbReference type="VEuPathDB" id="VectorBase:MDOA000053"/>
<accession>A0A9J7D9T4</accession>
<feature type="domain" description="Cyclin C-terminal" evidence="4">
    <location>
        <begin position="194"/>
        <end position="365"/>
    </location>
</feature>
<dbReference type="Pfam" id="PF02984">
    <property type="entry name" value="Cyclin_C"/>
    <property type="match status" value="1"/>
</dbReference>
<organism evidence="5 6">
    <name type="scientific">Musca domestica</name>
    <name type="common">House fly</name>
    <dbReference type="NCBI Taxonomy" id="7370"/>
    <lineage>
        <taxon>Eukaryota</taxon>
        <taxon>Metazoa</taxon>
        <taxon>Ecdysozoa</taxon>
        <taxon>Arthropoda</taxon>
        <taxon>Hexapoda</taxon>
        <taxon>Insecta</taxon>
        <taxon>Pterygota</taxon>
        <taxon>Neoptera</taxon>
        <taxon>Endopterygota</taxon>
        <taxon>Diptera</taxon>
        <taxon>Brachycera</taxon>
        <taxon>Muscomorpha</taxon>
        <taxon>Muscoidea</taxon>
        <taxon>Muscidae</taxon>
        <taxon>Musca</taxon>
    </lineage>
</organism>
<dbReference type="InterPro" id="IPR013763">
    <property type="entry name" value="Cyclin-like_dom"/>
</dbReference>
<dbReference type="SMART" id="SM01332">
    <property type="entry name" value="Cyclin_C"/>
    <property type="match status" value="1"/>
</dbReference>
<dbReference type="PANTHER" id="PTHR10177">
    <property type="entry name" value="CYCLINS"/>
    <property type="match status" value="1"/>
</dbReference>
<dbReference type="CDD" id="cd20529">
    <property type="entry name" value="CYCLIN_CCNJ-like_rpt2"/>
    <property type="match status" value="1"/>
</dbReference>
<dbReference type="SUPFAM" id="SSF47954">
    <property type="entry name" value="Cyclin-like"/>
    <property type="match status" value="2"/>
</dbReference>
<dbReference type="InterPro" id="IPR036915">
    <property type="entry name" value="Cyclin-like_sf"/>
</dbReference>